<evidence type="ECO:0000313" key="7">
    <source>
        <dbReference type="Proteomes" id="UP000642748"/>
    </source>
</evidence>
<comment type="caution">
    <text evidence="6">The sequence shown here is derived from an EMBL/GenBank/DDBJ whole genome shotgun (WGS) entry which is preliminary data.</text>
</comment>
<evidence type="ECO:0000256" key="4">
    <source>
        <dbReference type="ARBA" id="ARBA00023004"/>
    </source>
</evidence>
<evidence type="ECO:0000256" key="2">
    <source>
        <dbReference type="ARBA" id="ARBA00022617"/>
    </source>
</evidence>
<reference evidence="6" key="1">
    <citation type="submission" date="2021-01" db="EMBL/GenBank/DDBJ databases">
        <title>Whole genome shotgun sequence of Rugosimonospora africana NBRC 104875.</title>
        <authorList>
            <person name="Komaki H."/>
            <person name="Tamura T."/>
        </authorList>
    </citation>
    <scope>NUCLEOTIDE SEQUENCE</scope>
    <source>
        <strain evidence="6">NBRC 104875</strain>
    </source>
</reference>
<dbReference type="SUPFAM" id="SSF46458">
    <property type="entry name" value="Globin-like"/>
    <property type="match status" value="1"/>
</dbReference>
<gene>
    <name evidence="6" type="primary">glbN</name>
    <name evidence="6" type="ORF">Raf01_54940</name>
</gene>
<dbReference type="GO" id="GO:0019825">
    <property type="term" value="F:oxygen binding"/>
    <property type="evidence" value="ECO:0007669"/>
    <property type="project" value="InterPro"/>
</dbReference>
<feature type="binding site" description="distal binding residue" evidence="5">
    <location>
        <position position="63"/>
    </location>
    <ligand>
        <name>heme</name>
        <dbReference type="ChEBI" id="CHEBI:30413"/>
    </ligand>
    <ligandPart>
        <name>Fe</name>
        <dbReference type="ChEBI" id="CHEBI:18248"/>
    </ligandPart>
</feature>
<dbReference type="Pfam" id="PF01152">
    <property type="entry name" value="Bac_globin"/>
    <property type="match status" value="1"/>
</dbReference>
<proteinExistence type="predicted"/>
<evidence type="ECO:0000256" key="1">
    <source>
        <dbReference type="ARBA" id="ARBA00022448"/>
    </source>
</evidence>
<evidence type="ECO:0000313" key="6">
    <source>
        <dbReference type="EMBL" id="GIH17322.1"/>
    </source>
</evidence>
<keyword evidence="1" id="KW-0813">Transport</keyword>
<keyword evidence="7" id="KW-1185">Reference proteome</keyword>
<evidence type="ECO:0000256" key="3">
    <source>
        <dbReference type="ARBA" id="ARBA00022723"/>
    </source>
</evidence>
<dbReference type="InterPro" id="IPR012292">
    <property type="entry name" value="Globin/Proto"/>
</dbReference>
<dbReference type="InterPro" id="IPR009050">
    <property type="entry name" value="Globin-like_sf"/>
</dbReference>
<dbReference type="AlphaFoldDB" id="A0A8J3VSJ0"/>
<keyword evidence="4 5" id="KW-0408">Iron</keyword>
<dbReference type="GO" id="GO:0046872">
    <property type="term" value="F:metal ion binding"/>
    <property type="evidence" value="ECO:0007669"/>
    <property type="project" value="UniProtKB-KW"/>
</dbReference>
<dbReference type="EMBL" id="BONZ01000051">
    <property type="protein sequence ID" value="GIH17322.1"/>
    <property type="molecule type" value="Genomic_DNA"/>
</dbReference>
<evidence type="ECO:0000256" key="5">
    <source>
        <dbReference type="PIRSR" id="PIRSR601486-1"/>
    </source>
</evidence>
<dbReference type="Proteomes" id="UP000642748">
    <property type="component" value="Unassembled WGS sequence"/>
</dbReference>
<sequence length="161" mass="17563">MTDPSAAATAPQPEAQPEPTIFQHLGGAPALVKLAEAQYRRCLTDPVLTQVFGTEPRPGHVEHLATWLGEVFGGPDDYTQQLGGHGALLRHHANLGLTEPQRQRFVEAFLAAADEAGLPGDERFRRRFAEYLEWGSQIAVEVSQPGADTSTDQPVPQWGWS</sequence>
<name>A0A8J3VSJ0_9ACTN</name>
<dbReference type="GO" id="GO:0020037">
    <property type="term" value="F:heme binding"/>
    <property type="evidence" value="ECO:0007669"/>
    <property type="project" value="InterPro"/>
</dbReference>
<keyword evidence="3 5" id="KW-0479">Metal-binding</keyword>
<dbReference type="Gene3D" id="1.10.490.10">
    <property type="entry name" value="Globins"/>
    <property type="match status" value="1"/>
</dbReference>
<protein>
    <submittedName>
        <fullName evidence="6">Oxidoreductase</fullName>
    </submittedName>
</protein>
<organism evidence="6 7">
    <name type="scientific">Rugosimonospora africana</name>
    <dbReference type="NCBI Taxonomy" id="556532"/>
    <lineage>
        <taxon>Bacteria</taxon>
        <taxon>Bacillati</taxon>
        <taxon>Actinomycetota</taxon>
        <taxon>Actinomycetes</taxon>
        <taxon>Micromonosporales</taxon>
        <taxon>Micromonosporaceae</taxon>
        <taxon>Rugosimonospora</taxon>
    </lineage>
</organism>
<keyword evidence="2 5" id="KW-0349">Heme</keyword>
<dbReference type="CDD" id="cd14775">
    <property type="entry name" value="TrHb2_O-like"/>
    <property type="match status" value="1"/>
</dbReference>
<dbReference type="RefSeq" id="WP_203920870.1">
    <property type="nucleotide sequence ID" value="NZ_BONZ01000051.1"/>
</dbReference>
<accession>A0A8J3VSJ0</accession>
<dbReference type="InterPro" id="IPR001486">
    <property type="entry name" value="Hemoglobin_trunc"/>
</dbReference>